<feature type="transmembrane region" description="Helical" evidence="10">
    <location>
        <begin position="536"/>
        <end position="553"/>
    </location>
</feature>
<keyword evidence="9 10" id="KW-0472">Membrane</keyword>
<dbReference type="GO" id="GO:0005774">
    <property type="term" value="C:vacuolar membrane"/>
    <property type="evidence" value="ECO:0007669"/>
    <property type="project" value="UniProtKB-SubCell"/>
</dbReference>
<evidence type="ECO:0000256" key="6">
    <source>
        <dbReference type="ARBA" id="ARBA00022970"/>
    </source>
</evidence>
<feature type="non-terminal residue" evidence="12">
    <location>
        <position position="667"/>
    </location>
</feature>
<evidence type="ECO:0000256" key="2">
    <source>
        <dbReference type="ARBA" id="ARBA00006978"/>
    </source>
</evidence>
<feature type="transmembrane region" description="Helical" evidence="10">
    <location>
        <begin position="200"/>
        <end position="219"/>
    </location>
</feature>
<evidence type="ECO:0000256" key="5">
    <source>
        <dbReference type="ARBA" id="ARBA00022692"/>
    </source>
</evidence>
<dbReference type="InterPro" id="IPR050495">
    <property type="entry name" value="ATG22/LtaA_families"/>
</dbReference>
<dbReference type="InterPro" id="IPR044738">
    <property type="entry name" value="Atg22"/>
</dbReference>
<feature type="region of interest" description="Disordered" evidence="11">
    <location>
        <begin position="261"/>
        <end position="314"/>
    </location>
</feature>
<dbReference type="PANTHER" id="PTHR23519">
    <property type="entry name" value="AUTOPHAGY-RELATED PROTEIN 22"/>
    <property type="match status" value="1"/>
</dbReference>
<keyword evidence="6 10" id="KW-0029">Amino-acid transport</keyword>
<evidence type="ECO:0000256" key="9">
    <source>
        <dbReference type="ARBA" id="ARBA00023136"/>
    </source>
</evidence>
<keyword evidence="13" id="KW-1185">Reference proteome</keyword>
<dbReference type="Pfam" id="PF11700">
    <property type="entry name" value="ATG22"/>
    <property type="match status" value="1"/>
</dbReference>
<comment type="similarity">
    <text evidence="2 10">Belongs to the ATG22 family.</text>
</comment>
<evidence type="ECO:0000313" key="13">
    <source>
        <dbReference type="Proteomes" id="UP000258309"/>
    </source>
</evidence>
<dbReference type="InterPro" id="IPR036259">
    <property type="entry name" value="MFS_trans_sf"/>
</dbReference>
<keyword evidence="7 10" id="KW-1133">Transmembrane helix</keyword>
<keyword evidence="4 10" id="KW-0926">Vacuole</keyword>
<feature type="transmembrane region" description="Helical" evidence="10">
    <location>
        <begin position="463"/>
        <end position="483"/>
    </location>
</feature>
<comment type="subcellular location">
    <subcellularLocation>
        <location evidence="1 10">Vacuole membrane</location>
        <topology evidence="1 10">Multi-pass membrane protein</topology>
    </subcellularLocation>
</comment>
<keyword evidence="8 10" id="KW-0072">Autophagy</keyword>
<dbReference type="OrthoDB" id="192733at2759"/>
<dbReference type="GO" id="GO:0006914">
    <property type="term" value="P:autophagy"/>
    <property type="evidence" value="ECO:0007669"/>
    <property type="project" value="UniProtKB-KW"/>
</dbReference>
<dbReference type="OMA" id="QQQWEMY"/>
<organism evidence="12 13">
    <name type="scientific">Scytalidium lignicola</name>
    <name type="common">Hyphomycete</name>
    <dbReference type="NCBI Taxonomy" id="5539"/>
    <lineage>
        <taxon>Eukaryota</taxon>
        <taxon>Fungi</taxon>
        <taxon>Dikarya</taxon>
        <taxon>Ascomycota</taxon>
        <taxon>Pezizomycotina</taxon>
        <taxon>Leotiomycetes</taxon>
        <taxon>Leotiomycetes incertae sedis</taxon>
        <taxon>Scytalidium</taxon>
    </lineage>
</organism>
<evidence type="ECO:0000313" key="12">
    <source>
        <dbReference type="EMBL" id="RFU32479.1"/>
    </source>
</evidence>
<comment type="caution">
    <text evidence="12">The sequence shown here is derived from an EMBL/GenBank/DDBJ whole genome shotgun (WGS) entry which is preliminary data.</text>
</comment>
<evidence type="ECO:0000256" key="8">
    <source>
        <dbReference type="ARBA" id="ARBA00023006"/>
    </source>
</evidence>
<dbReference type="Gene3D" id="1.20.1250.20">
    <property type="entry name" value="MFS general substrate transporter like domains"/>
    <property type="match status" value="1"/>
</dbReference>
<feature type="transmembrane region" description="Helical" evidence="10">
    <location>
        <begin position="426"/>
        <end position="451"/>
    </location>
</feature>
<evidence type="ECO:0000256" key="1">
    <source>
        <dbReference type="ARBA" id="ARBA00004128"/>
    </source>
</evidence>
<accession>A0A3E2HGF5</accession>
<evidence type="ECO:0000256" key="3">
    <source>
        <dbReference type="ARBA" id="ARBA00022448"/>
    </source>
</evidence>
<evidence type="ECO:0000256" key="10">
    <source>
        <dbReference type="RuleBase" id="RU363073"/>
    </source>
</evidence>
<sequence length="667" mass="73366">MVEGAQQPVVLSSDKATPNPFVAMVPRSITEPRYRPVPRRALSSSTKQSFRSHSSSFEADDERSESDSMGPDLDAAFRRGRSQYAGEDTRLTSSKELAGWYAYGFAAEVFVICGIGSFIPITLEQLARENGVLLSDRTTPCGSSSSGVKNSGQCVVYILGWPVNTASLAMYTFSLSVLFQAILVVSISCAADHGNYRKRLLLFFAFVGSIATMLFLPIVPKVYLLASFMAIIANTCFGASFVLLNSFLPLLVRHHPKAQYPTPELTPEFSPAEPDTTPPEDPLDEEHPVDPVPTATTPLLPRSTEPPPQSQHNVTSRELQLLTHISSTGIGIGYSAALFLQCACIFILILMKSTTFALRTVLFVVGVWWFTFSIPAALWLRPRPGPPLRADDPNSPTGVRTWVAYFAYSWMSLYRTVKLARKLKDVVLFLAAWFLLSDAIATVSGTAVLYAKTQLHMHNEALALINVIATSAGILGAFGWSIISKFFRLKPHQTILACIFLFEIIPIYGLLGYLPIVKRWGVVGLQQPWEMYPLGFVYGFILGGLSSYCRALFGELIPPGSEAAFYALYAITDKGSSVFGPAIVGAIVDRYGEIRPAFWFLAVLIGIPGPLLWFVDVDRGRREGARLAEVIEGFKTQAEEEDEERREGALLGSDYEGEYEARINGIE</sequence>
<evidence type="ECO:0000256" key="4">
    <source>
        <dbReference type="ARBA" id="ARBA00022554"/>
    </source>
</evidence>
<feature type="region of interest" description="Disordered" evidence="11">
    <location>
        <begin position="1"/>
        <end position="73"/>
    </location>
</feature>
<evidence type="ECO:0000256" key="11">
    <source>
        <dbReference type="SAM" id="MobiDB-lite"/>
    </source>
</evidence>
<feature type="transmembrane region" description="Helical" evidence="10">
    <location>
        <begin position="594"/>
        <end position="615"/>
    </location>
</feature>
<feature type="compositionally biased region" description="Polar residues" evidence="11">
    <location>
        <begin position="42"/>
        <end position="57"/>
    </location>
</feature>
<dbReference type="AlphaFoldDB" id="A0A3E2HGF5"/>
<dbReference type="InterPro" id="IPR024671">
    <property type="entry name" value="Atg22-like"/>
</dbReference>
<feature type="transmembrane region" description="Helical" evidence="10">
    <location>
        <begin position="100"/>
        <end position="123"/>
    </location>
</feature>
<name>A0A3E2HGF5_SCYLI</name>
<feature type="transmembrane region" description="Helical" evidence="10">
    <location>
        <begin position="495"/>
        <end position="516"/>
    </location>
</feature>
<reference evidence="12 13" key="1">
    <citation type="submission" date="2018-05" db="EMBL/GenBank/DDBJ databases">
        <title>Draft genome sequence of Scytalidium lignicola DSM 105466, a ubiquitous saprotrophic fungus.</title>
        <authorList>
            <person name="Buettner E."/>
            <person name="Gebauer A.M."/>
            <person name="Hofrichter M."/>
            <person name="Liers C."/>
            <person name="Kellner H."/>
        </authorList>
    </citation>
    <scope>NUCLEOTIDE SEQUENCE [LARGE SCALE GENOMIC DNA]</scope>
    <source>
        <strain evidence="12 13">DSM 105466</strain>
    </source>
</reference>
<evidence type="ECO:0000256" key="7">
    <source>
        <dbReference type="ARBA" id="ARBA00022989"/>
    </source>
</evidence>
<feature type="transmembrane region" description="Helical" evidence="10">
    <location>
        <begin position="356"/>
        <end position="380"/>
    </location>
</feature>
<proteinExistence type="inferred from homology"/>
<dbReference type="CDD" id="cd17483">
    <property type="entry name" value="MFS_Atg22_like"/>
    <property type="match status" value="1"/>
</dbReference>
<dbReference type="GO" id="GO:0032974">
    <property type="term" value="P:amino acid transmembrane export from vacuole"/>
    <property type="evidence" value="ECO:0007669"/>
    <property type="project" value="InterPro"/>
</dbReference>
<dbReference type="PANTHER" id="PTHR23519:SF1">
    <property type="entry name" value="AUTOPHAGY-RELATED PROTEIN 22"/>
    <property type="match status" value="1"/>
</dbReference>
<gene>
    <name evidence="12" type="ORF">B7463_g3885</name>
</gene>
<dbReference type="SUPFAM" id="SSF103473">
    <property type="entry name" value="MFS general substrate transporter"/>
    <property type="match status" value="1"/>
</dbReference>
<feature type="transmembrane region" description="Helical" evidence="10">
    <location>
        <begin position="225"/>
        <end position="248"/>
    </location>
</feature>
<keyword evidence="3 10" id="KW-0813">Transport</keyword>
<feature type="transmembrane region" description="Helical" evidence="10">
    <location>
        <begin position="330"/>
        <end position="350"/>
    </location>
</feature>
<dbReference type="STRING" id="5539.A0A3E2HGF5"/>
<dbReference type="Proteomes" id="UP000258309">
    <property type="component" value="Unassembled WGS sequence"/>
</dbReference>
<dbReference type="EMBL" id="NCSJ02000054">
    <property type="protein sequence ID" value="RFU32479.1"/>
    <property type="molecule type" value="Genomic_DNA"/>
</dbReference>
<feature type="transmembrane region" description="Helical" evidence="10">
    <location>
        <begin position="168"/>
        <end position="188"/>
    </location>
</feature>
<feature type="non-terminal residue" evidence="12">
    <location>
        <position position="1"/>
    </location>
</feature>
<comment type="function">
    <text evidence="10">Vacuolar effluxer which mediate the efflux of amino acids resulting from autophagic degradation. The release of autophagic amino acids allows the maintenance of protein synthesis and viability during nitrogen starvation.</text>
</comment>
<feature type="transmembrane region" description="Helical" evidence="10">
    <location>
        <begin position="565"/>
        <end position="588"/>
    </location>
</feature>
<keyword evidence="5 10" id="KW-0812">Transmembrane</keyword>
<protein>
    <recommendedName>
        <fullName evidence="10">Autophagy-related protein</fullName>
    </recommendedName>
</protein>